<keyword evidence="1" id="KW-1185">Reference proteome</keyword>
<dbReference type="AlphaFoldDB" id="A0A0K0DQC5"/>
<sequence length="198" mass="22105">MAELRRIWRARQALDSGRGWMLSAAGYPLNPHGRRGIAGRGSHPRFGSNKQCYYIILTGTTRSQCKLLLDSHHNLPSYNHPENSAKDEQLASLLRTIGVSELDAQGYSLHRDRSIVDSSEAVPTSEASPVHIATVATEQDIDTDHAWSEHDVWAIALRNRKVLSSIVGYVWHPVNSTIALSTIHQEMITKTLKVYDIV</sequence>
<dbReference type="STRING" id="6313.A0A0K0DQC5"/>
<evidence type="ECO:0000313" key="1">
    <source>
        <dbReference type="Proteomes" id="UP000035642"/>
    </source>
</evidence>
<evidence type="ECO:0000313" key="2">
    <source>
        <dbReference type="WBParaSite" id="ACAC_0001396401-mRNA-1"/>
    </source>
</evidence>
<proteinExistence type="predicted"/>
<dbReference type="WBParaSite" id="ACAC_0001396401-mRNA-1">
    <property type="protein sequence ID" value="ACAC_0001396401-mRNA-1"/>
    <property type="gene ID" value="ACAC_0001396401"/>
</dbReference>
<protein>
    <submittedName>
        <fullName evidence="2">RES domain-containing protein</fullName>
    </submittedName>
</protein>
<reference evidence="1" key="1">
    <citation type="submission" date="2012-09" db="EMBL/GenBank/DDBJ databases">
        <authorList>
            <person name="Martin A.A."/>
        </authorList>
    </citation>
    <scope>NUCLEOTIDE SEQUENCE</scope>
</reference>
<reference evidence="2" key="2">
    <citation type="submission" date="2017-02" db="UniProtKB">
        <authorList>
            <consortium name="WormBaseParasite"/>
        </authorList>
    </citation>
    <scope>IDENTIFICATION</scope>
</reference>
<dbReference type="Proteomes" id="UP000035642">
    <property type="component" value="Unassembled WGS sequence"/>
</dbReference>
<accession>A0A0K0DQC5</accession>
<name>A0A0K0DQC5_ANGCA</name>
<organism evidence="1 2">
    <name type="scientific">Angiostrongylus cantonensis</name>
    <name type="common">Rat lungworm</name>
    <dbReference type="NCBI Taxonomy" id="6313"/>
    <lineage>
        <taxon>Eukaryota</taxon>
        <taxon>Metazoa</taxon>
        <taxon>Ecdysozoa</taxon>
        <taxon>Nematoda</taxon>
        <taxon>Chromadorea</taxon>
        <taxon>Rhabditida</taxon>
        <taxon>Rhabditina</taxon>
        <taxon>Rhabditomorpha</taxon>
        <taxon>Strongyloidea</taxon>
        <taxon>Metastrongylidae</taxon>
        <taxon>Angiostrongylus</taxon>
    </lineage>
</organism>